<dbReference type="Proteomes" id="UP000285146">
    <property type="component" value="Unassembled WGS sequence"/>
</dbReference>
<reference evidence="1 2" key="1">
    <citation type="submission" date="2015-09" db="EMBL/GenBank/DDBJ databases">
        <title>Host preference determinants of Valsa canker pathogens revealed by comparative genomics.</title>
        <authorList>
            <person name="Yin Z."/>
            <person name="Huang L."/>
        </authorList>
    </citation>
    <scope>NUCLEOTIDE SEQUENCE [LARGE SCALE GENOMIC DNA]</scope>
    <source>
        <strain evidence="1 2">SXYLt</strain>
    </source>
</reference>
<dbReference type="GO" id="GO:0046578">
    <property type="term" value="P:regulation of Ras protein signal transduction"/>
    <property type="evidence" value="ECO:0007669"/>
    <property type="project" value="TreeGrafter"/>
</dbReference>
<keyword evidence="2" id="KW-1185">Reference proteome</keyword>
<evidence type="ECO:0000313" key="2">
    <source>
        <dbReference type="Proteomes" id="UP000285146"/>
    </source>
</evidence>
<dbReference type="PANTHER" id="PTHR11362">
    <property type="entry name" value="PHOSPHATIDYLETHANOLAMINE-BINDING PROTEIN"/>
    <property type="match status" value="1"/>
</dbReference>
<sequence>MEAAKQTVSAVLDQVKAALQTHGERLPQTLQEANLVPGPAEHLIPADFRPTTQLRVSYNDKDVELGNLFRAYECKVAPALSFQREADVHSNTAYTLVLVDPDAPTPDDPKYAFWRHWVITGLEPLSGEGKVPHRYLFLLYREPIGHGLDIRAEDVGGEEFVQRRSFDPAHFAQKHGLELVGVNWMRVVADEREDL</sequence>
<proteinExistence type="predicted"/>
<evidence type="ECO:0000313" key="1">
    <source>
        <dbReference type="EMBL" id="ROW15279.1"/>
    </source>
</evidence>
<dbReference type="GO" id="GO:0030414">
    <property type="term" value="F:peptidase inhibitor activity"/>
    <property type="evidence" value="ECO:0007669"/>
    <property type="project" value="TreeGrafter"/>
</dbReference>
<protein>
    <recommendedName>
        <fullName evidence="3">Phosphatidylethanolamine-binding protein</fullName>
    </recommendedName>
</protein>
<dbReference type="InParanoid" id="A0A423XGB0"/>
<dbReference type="AlphaFoldDB" id="A0A423XGB0"/>
<dbReference type="GO" id="GO:0005543">
    <property type="term" value="F:phospholipid binding"/>
    <property type="evidence" value="ECO:0007669"/>
    <property type="project" value="TreeGrafter"/>
</dbReference>
<organism evidence="1 2">
    <name type="scientific">Cytospora leucostoma</name>
    <dbReference type="NCBI Taxonomy" id="1230097"/>
    <lineage>
        <taxon>Eukaryota</taxon>
        <taxon>Fungi</taxon>
        <taxon>Dikarya</taxon>
        <taxon>Ascomycota</taxon>
        <taxon>Pezizomycotina</taxon>
        <taxon>Sordariomycetes</taxon>
        <taxon>Sordariomycetidae</taxon>
        <taxon>Diaporthales</taxon>
        <taxon>Cytosporaceae</taxon>
        <taxon>Cytospora</taxon>
    </lineage>
</organism>
<evidence type="ECO:0008006" key="3">
    <source>
        <dbReference type="Google" id="ProtNLM"/>
    </source>
</evidence>
<dbReference type="InterPro" id="IPR036610">
    <property type="entry name" value="PEBP-like_sf"/>
</dbReference>
<dbReference type="Gene3D" id="3.90.280.10">
    <property type="entry name" value="PEBP-like"/>
    <property type="match status" value="2"/>
</dbReference>
<dbReference type="SUPFAM" id="SSF49777">
    <property type="entry name" value="PEBP-like"/>
    <property type="match status" value="1"/>
</dbReference>
<name>A0A423XGB0_9PEZI</name>
<dbReference type="InterPro" id="IPR008914">
    <property type="entry name" value="PEBP"/>
</dbReference>
<dbReference type="PANTHER" id="PTHR11362:SF85">
    <property type="entry name" value="INHIBITOR (TFS1), PUTATIVE (AFU_ORTHOLOGUE AFUA_4G08120)-RELATED"/>
    <property type="match status" value="1"/>
</dbReference>
<dbReference type="CDD" id="cd00866">
    <property type="entry name" value="PEBP_euk"/>
    <property type="match status" value="1"/>
</dbReference>
<dbReference type="InterPro" id="IPR035810">
    <property type="entry name" value="PEBP_euk"/>
</dbReference>
<dbReference type="EMBL" id="LKEB01000010">
    <property type="protein sequence ID" value="ROW15279.1"/>
    <property type="molecule type" value="Genomic_DNA"/>
</dbReference>
<accession>A0A423XGB0</accession>
<dbReference type="GO" id="GO:0030162">
    <property type="term" value="P:regulation of proteolysis"/>
    <property type="evidence" value="ECO:0007669"/>
    <property type="project" value="TreeGrafter"/>
</dbReference>
<dbReference type="Pfam" id="PF01161">
    <property type="entry name" value="PBP"/>
    <property type="match status" value="1"/>
</dbReference>
<dbReference type="STRING" id="1230097.A0A423XGB0"/>
<dbReference type="OrthoDB" id="2506647at2759"/>
<gene>
    <name evidence="1" type="ORF">VPNG_03005</name>
</gene>
<comment type="caution">
    <text evidence="1">The sequence shown here is derived from an EMBL/GenBank/DDBJ whole genome shotgun (WGS) entry which is preliminary data.</text>
</comment>